<reference evidence="1" key="1">
    <citation type="submission" date="2009-04" db="EMBL/GenBank/DDBJ databases">
        <authorList>
            <person name="Weinstock G."/>
            <person name="Sodergren E."/>
            <person name="Clifton S."/>
            <person name="Fulton L."/>
            <person name="Fulton B."/>
            <person name="Courtney L."/>
            <person name="Fronick C."/>
            <person name="Harrison M."/>
            <person name="Strong C."/>
            <person name="Farmer C."/>
            <person name="Delahaunty K."/>
            <person name="Markovic C."/>
            <person name="Hall O."/>
            <person name="Minx P."/>
            <person name="Tomlinson C."/>
            <person name="Mitreva M."/>
            <person name="Nelson J."/>
            <person name="Hou S."/>
            <person name="Wollam A."/>
            <person name="Pepin K.H."/>
            <person name="Johnson M."/>
            <person name="Bhonagiri V."/>
            <person name="Nash W.E."/>
            <person name="Warren W."/>
            <person name="Chinwalla A."/>
            <person name="Mardis E.R."/>
            <person name="Wilson R.K."/>
        </authorList>
    </citation>
    <scope>NUCLEOTIDE SEQUENCE [LARGE SCALE GENOMIC DNA]</scope>
    <source>
        <strain evidence="1">ATCC 51147</strain>
    </source>
</reference>
<name>C4GLH1_9NEIS</name>
<gene>
    <name evidence="1" type="ORF">GCWU000324_02542</name>
</gene>
<dbReference type="Proteomes" id="UP000003009">
    <property type="component" value="Unassembled WGS sequence"/>
</dbReference>
<proteinExistence type="predicted"/>
<accession>C4GLH1</accession>
<protein>
    <submittedName>
        <fullName evidence="1">Uncharacterized protein</fullName>
    </submittedName>
</protein>
<dbReference type="STRING" id="629741.GCWU000324_02542"/>
<dbReference type="EMBL" id="ACJW02000005">
    <property type="protein sequence ID" value="EEP66972.1"/>
    <property type="molecule type" value="Genomic_DNA"/>
</dbReference>
<sequence length="91" mass="10189">MSGFSGCKLWKHKYTRQPETVSRSPITPAALYAHYGGCRLMNPFSGCLSPIFCPITPRIAAYPRGELLPLRRHPARAQSHRLNLRPSQKAA</sequence>
<evidence type="ECO:0000313" key="1">
    <source>
        <dbReference type="EMBL" id="EEP66972.1"/>
    </source>
</evidence>
<comment type="caution">
    <text evidence="1">The sequence shown here is derived from an EMBL/GenBank/DDBJ whole genome shotgun (WGS) entry which is preliminary data.</text>
</comment>
<dbReference type="AlphaFoldDB" id="C4GLH1"/>
<organism evidence="1 2">
    <name type="scientific">Kingella oralis ATCC 51147</name>
    <dbReference type="NCBI Taxonomy" id="629741"/>
    <lineage>
        <taxon>Bacteria</taxon>
        <taxon>Pseudomonadati</taxon>
        <taxon>Pseudomonadota</taxon>
        <taxon>Betaproteobacteria</taxon>
        <taxon>Neisseriales</taxon>
        <taxon>Neisseriaceae</taxon>
        <taxon>Kingella</taxon>
    </lineage>
</organism>
<dbReference type="HOGENOM" id="CLU_2423020_0_0_4"/>
<keyword evidence="2" id="KW-1185">Reference proteome</keyword>
<evidence type="ECO:0000313" key="2">
    <source>
        <dbReference type="Proteomes" id="UP000003009"/>
    </source>
</evidence>